<dbReference type="AlphaFoldDB" id="A0AAW8LWZ4"/>
<keyword evidence="1" id="KW-1133">Transmembrane helix</keyword>
<feature type="transmembrane region" description="Helical" evidence="1">
    <location>
        <begin position="94"/>
        <end position="110"/>
    </location>
</feature>
<dbReference type="Proteomes" id="UP001265315">
    <property type="component" value="Unassembled WGS sequence"/>
</dbReference>
<dbReference type="EMBL" id="JAVDSW010000003">
    <property type="protein sequence ID" value="MDR6703545.1"/>
    <property type="molecule type" value="Genomic_DNA"/>
</dbReference>
<organism evidence="2 3">
    <name type="scientific">Agrobacterium tumefaciens</name>
    <dbReference type="NCBI Taxonomy" id="358"/>
    <lineage>
        <taxon>Bacteria</taxon>
        <taxon>Pseudomonadati</taxon>
        <taxon>Pseudomonadota</taxon>
        <taxon>Alphaproteobacteria</taxon>
        <taxon>Hyphomicrobiales</taxon>
        <taxon>Rhizobiaceae</taxon>
        <taxon>Rhizobium/Agrobacterium group</taxon>
        <taxon>Agrobacterium</taxon>
        <taxon>Agrobacterium tumefaciens complex</taxon>
    </lineage>
</organism>
<keyword evidence="1" id="KW-0812">Transmembrane</keyword>
<protein>
    <submittedName>
        <fullName evidence="2">Uncharacterized protein</fullName>
    </submittedName>
</protein>
<evidence type="ECO:0000313" key="3">
    <source>
        <dbReference type="Proteomes" id="UP001265315"/>
    </source>
</evidence>
<keyword evidence="1" id="KW-0472">Membrane</keyword>
<accession>A0AAW8LWZ4</accession>
<sequence>MKDDEFFGGKRSGKELALTEVDTMFPQIDRLLFLLDTFRNGKQPKLAHHQDAMAALSVWSGSYDVKRTILHFVGGAKYFYSDGKTRMRIKNSKVIIGTGFAVAALLWWNLQDDLAHAERL</sequence>
<reference evidence="2" key="1">
    <citation type="submission" date="2023-07" db="EMBL/GenBank/DDBJ databases">
        <title>Sorghum-associated microbial communities from plants grown in Nebraska, USA.</title>
        <authorList>
            <person name="Schachtman D."/>
        </authorList>
    </citation>
    <scope>NUCLEOTIDE SEQUENCE</scope>
    <source>
        <strain evidence="2">1457</strain>
    </source>
</reference>
<proteinExistence type="predicted"/>
<dbReference type="RefSeq" id="WP_236773399.1">
    <property type="nucleotide sequence ID" value="NZ_JAGIPM010000003.1"/>
</dbReference>
<comment type="caution">
    <text evidence="2">The sequence shown here is derived from an EMBL/GenBank/DDBJ whole genome shotgun (WGS) entry which is preliminary data.</text>
</comment>
<evidence type="ECO:0000313" key="2">
    <source>
        <dbReference type="EMBL" id="MDR6703545.1"/>
    </source>
</evidence>
<gene>
    <name evidence="2" type="ORF">J2W61_003417</name>
</gene>
<evidence type="ECO:0000256" key="1">
    <source>
        <dbReference type="SAM" id="Phobius"/>
    </source>
</evidence>
<name>A0AAW8LWZ4_AGRTU</name>